<dbReference type="PRINTS" id="PR00364">
    <property type="entry name" value="DISEASERSIST"/>
</dbReference>
<feature type="domain" description="TIR" evidence="3">
    <location>
        <begin position="361"/>
        <end position="527"/>
    </location>
</feature>
<dbReference type="SUPFAM" id="SSF52200">
    <property type="entry name" value="Toll/Interleukin receptor TIR domain"/>
    <property type="match status" value="1"/>
</dbReference>
<dbReference type="SMART" id="SM00255">
    <property type="entry name" value="TIR"/>
    <property type="match status" value="1"/>
</dbReference>
<evidence type="ECO:0000256" key="1">
    <source>
        <dbReference type="ARBA" id="ARBA00023027"/>
    </source>
</evidence>
<evidence type="ECO:0000313" key="5">
    <source>
        <dbReference type="Proteomes" id="UP000265566"/>
    </source>
</evidence>
<dbReference type="OrthoDB" id="1356450at2759"/>
<dbReference type="Pfam" id="PF00931">
    <property type="entry name" value="NB-ARC"/>
    <property type="match status" value="1"/>
</dbReference>
<dbReference type="PANTHER" id="PTHR11017">
    <property type="entry name" value="LEUCINE-RICH REPEAT-CONTAINING PROTEIN"/>
    <property type="match status" value="1"/>
</dbReference>
<dbReference type="InterPro" id="IPR044974">
    <property type="entry name" value="Disease_R_plants"/>
</dbReference>
<dbReference type="GO" id="GO:0007165">
    <property type="term" value="P:signal transduction"/>
    <property type="evidence" value="ECO:0007669"/>
    <property type="project" value="InterPro"/>
</dbReference>
<organism evidence="4 5">
    <name type="scientific">Medicago truncatula</name>
    <name type="common">Barrel medic</name>
    <name type="synonym">Medicago tribuloides</name>
    <dbReference type="NCBI Taxonomy" id="3880"/>
    <lineage>
        <taxon>Eukaryota</taxon>
        <taxon>Viridiplantae</taxon>
        <taxon>Streptophyta</taxon>
        <taxon>Embryophyta</taxon>
        <taxon>Tracheophyta</taxon>
        <taxon>Spermatophyta</taxon>
        <taxon>Magnoliopsida</taxon>
        <taxon>eudicotyledons</taxon>
        <taxon>Gunneridae</taxon>
        <taxon>Pentapetalae</taxon>
        <taxon>rosids</taxon>
        <taxon>fabids</taxon>
        <taxon>Fabales</taxon>
        <taxon>Fabaceae</taxon>
        <taxon>Papilionoideae</taxon>
        <taxon>50 kb inversion clade</taxon>
        <taxon>NPAAA clade</taxon>
        <taxon>Hologalegina</taxon>
        <taxon>IRL clade</taxon>
        <taxon>Trifolieae</taxon>
        <taxon>Medicago</taxon>
    </lineage>
</organism>
<keyword evidence="2" id="KW-0472">Membrane</keyword>
<dbReference type="GO" id="GO:0043531">
    <property type="term" value="F:ADP binding"/>
    <property type="evidence" value="ECO:0007669"/>
    <property type="project" value="InterPro"/>
</dbReference>
<dbReference type="Gene3D" id="3.40.50.300">
    <property type="entry name" value="P-loop containing nucleotide triphosphate hydrolases"/>
    <property type="match status" value="1"/>
</dbReference>
<dbReference type="AlphaFoldDB" id="A0A396I234"/>
<dbReference type="Gene3D" id="3.40.50.10140">
    <property type="entry name" value="Toll/interleukin-1 receptor homology (TIR) domain"/>
    <property type="match status" value="1"/>
</dbReference>
<comment type="caution">
    <text evidence="4">The sequence shown here is derived from an EMBL/GenBank/DDBJ whole genome shotgun (WGS) entry which is preliminary data.</text>
</comment>
<evidence type="ECO:0000313" key="4">
    <source>
        <dbReference type="EMBL" id="RHN57755.1"/>
    </source>
</evidence>
<keyword evidence="1" id="KW-0520">NAD</keyword>
<dbReference type="InterPro" id="IPR042197">
    <property type="entry name" value="Apaf_helical"/>
</dbReference>
<accession>A0A396I234</accession>
<dbReference type="GO" id="GO:0006952">
    <property type="term" value="P:defense response"/>
    <property type="evidence" value="ECO:0007669"/>
    <property type="project" value="InterPro"/>
</dbReference>
<proteinExistence type="predicted"/>
<dbReference type="PANTHER" id="PTHR11017:SF570">
    <property type="entry name" value="DISEASE RESISTANCE PROTEIN (TIR-NBS CLASS)-RELATED"/>
    <property type="match status" value="1"/>
</dbReference>
<dbReference type="PROSITE" id="PS50104">
    <property type="entry name" value="TIR"/>
    <property type="match status" value="1"/>
</dbReference>
<dbReference type="Proteomes" id="UP000265566">
    <property type="component" value="Chromosome 5"/>
</dbReference>
<evidence type="ECO:0000259" key="3">
    <source>
        <dbReference type="PROSITE" id="PS50104"/>
    </source>
</evidence>
<name>A0A396I234_MEDTR</name>
<keyword evidence="4" id="KW-0378">Hydrolase</keyword>
<dbReference type="InterPro" id="IPR027417">
    <property type="entry name" value="P-loop_NTPase"/>
</dbReference>
<dbReference type="FunFam" id="3.40.50.10140:FF:000007">
    <property type="entry name" value="Disease resistance protein (TIR-NBS-LRR class)"/>
    <property type="match status" value="1"/>
</dbReference>
<reference evidence="5" key="1">
    <citation type="journal article" date="2018" name="Nat. Plants">
        <title>Whole-genome landscape of Medicago truncatula symbiotic genes.</title>
        <authorList>
            <person name="Pecrix Y."/>
            <person name="Staton S.E."/>
            <person name="Sallet E."/>
            <person name="Lelandais-Briere C."/>
            <person name="Moreau S."/>
            <person name="Carrere S."/>
            <person name="Blein T."/>
            <person name="Jardinaud M.F."/>
            <person name="Latrasse D."/>
            <person name="Zouine M."/>
            <person name="Zahm M."/>
            <person name="Kreplak J."/>
            <person name="Mayjonade B."/>
            <person name="Satge C."/>
            <person name="Perez M."/>
            <person name="Cauet S."/>
            <person name="Marande W."/>
            <person name="Chantry-Darmon C."/>
            <person name="Lopez-Roques C."/>
            <person name="Bouchez O."/>
            <person name="Berard A."/>
            <person name="Debelle F."/>
            <person name="Munos S."/>
            <person name="Bendahmane A."/>
            <person name="Berges H."/>
            <person name="Niebel A."/>
            <person name="Buitink J."/>
            <person name="Frugier F."/>
            <person name="Benhamed M."/>
            <person name="Crespi M."/>
            <person name="Gouzy J."/>
            <person name="Gamas P."/>
        </authorList>
    </citation>
    <scope>NUCLEOTIDE SEQUENCE [LARGE SCALE GENOMIC DNA]</scope>
    <source>
        <strain evidence="5">cv. Jemalong A17</strain>
    </source>
</reference>
<dbReference type="Gramene" id="rna33339">
    <property type="protein sequence ID" value="RHN57755.1"/>
    <property type="gene ID" value="gene33339"/>
</dbReference>
<keyword evidence="2" id="KW-0812">Transmembrane</keyword>
<feature type="transmembrane region" description="Helical" evidence="2">
    <location>
        <begin position="6"/>
        <end position="26"/>
    </location>
</feature>
<dbReference type="InterPro" id="IPR035897">
    <property type="entry name" value="Toll_tir_struct_dom_sf"/>
</dbReference>
<dbReference type="Gene3D" id="1.10.8.430">
    <property type="entry name" value="Helical domain of apoptotic protease-activating factors"/>
    <property type="match status" value="1"/>
</dbReference>
<dbReference type="SUPFAM" id="SSF52540">
    <property type="entry name" value="P-loop containing nucleoside triphosphate hydrolases"/>
    <property type="match status" value="1"/>
</dbReference>
<gene>
    <name evidence="4" type="ORF">MtrunA17_Chr5g0443851</name>
</gene>
<keyword evidence="2" id="KW-1133">Transmembrane helix</keyword>
<dbReference type="EMBL" id="PSQE01000005">
    <property type="protein sequence ID" value="RHN57755.1"/>
    <property type="molecule type" value="Genomic_DNA"/>
</dbReference>
<protein>
    <submittedName>
        <fullName evidence="4">Putative TIR domain, P-loop containing nucleoside triphosphate hydrolase</fullName>
    </submittedName>
</protein>
<dbReference type="Pfam" id="PF01582">
    <property type="entry name" value="TIR"/>
    <property type="match status" value="1"/>
</dbReference>
<sequence length="527" mass="60487">MYYLAIGLATYKITITVVCIISIILIKTINKLCVYRAYKIIKDVEREKKKLISNHDSVQEKIEATDHKTQKVNDIVLEWLKEVEKLVQEVENVTIIPEPESRYPNKMLNKLKALNIKCEFEPFFNPIPSLEHFSSGNFVCFEPIKETSDRLLEALENRKFYKIGLYGKRGSGKTKLVKAVAEKARYLRVFAAVLFITVSQNPNVKQIQDEIADFLDLKFDKNTEVGRARELYLTLESTDRPILVILDDVWENLDLEELGIPCNSNRCKVLLTTHCKQEFALMNCQEEIPLCPLSIEEAWTLFKKHSGIDDESSTDLLNVAYEVAIECQGLPGTIKDVGSSLRSKPIEEWKTSLDGLRHSMSQYDIFISFRGKDTRDSFTGFLYDALCREGFKTFMDDEGLKGGDEISSSLIKAIEASRISVIVFSKKIAHSSWCLDELVTILKCKKMKNQQILPIFYKIEPSDVRHQKNSYERGMAKQVKRFGNDFEKLQIWRSALLEVASLSGITYKTGYEYKLVQTIVERVKSQI</sequence>
<dbReference type="GO" id="GO:0016787">
    <property type="term" value="F:hydrolase activity"/>
    <property type="evidence" value="ECO:0007669"/>
    <property type="project" value="UniProtKB-KW"/>
</dbReference>
<dbReference type="InterPro" id="IPR000157">
    <property type="entry name" value="TIR_dom"/>
</dbReference>
<evidence type="ECO:0000256" key="2">
    <source>
        <dbReference type="SAM" id="Phobius"/>
    </source>
</evidence>
<dbReference type="InterPro" id="IPR002182">
    <property type="entry name" value="NB-ARC"/>
</dbReference>